<dbReference type="InterPro" id="IPR003598">
    <property type="entry name" value="Ig_sub2"/>
</dbReference>
<feature type="domain" description="Fibronectin type-III" evidence="6">
    <location>
        <begin position="606"/>
        <end position="705"/>
    </location>
</feature>
<dbReference type="FunFam" id="2.60.40.10:FF:000028">
    <property type="entry name" value="Neuronal cell adhesion molecule"/>
    <property type="match status" value="1"/>
</dbReference>
<evidence type="ECO:0000256" key="4">
    <source>
        <dbReference type="SAM" id="Phobius"/>
    </source>
</evidence>
<feature type="compositionally biased region" description="Polar residues" evidence="3">
    <location>
        <begin position="1238"/>
        <end position="1272"/>
    </location>
</feature>
<keyword evidence="4" id="KW-1133">Transmembrane helix</keyword>
<dbReference type="CDD" id="cd00063">
    <property type="entry name" value="FN3"/>
    <property type="match status" value="5"/>
</dbReference>
<feature type="domain" description="Ig-like" evidence="5">
    <location>
        <begin position="225"/>
        <end position="309"/>
    </location>
</feature>
<keyword evidence="4" id="KW-0812">Transmembrane</keyword>
<organism evidence="7 8">
    <name type="scientific">Patiria miniata</name>
    <name type="common">Bat star</name>
    <name type="synonym">Asterina miniata</name>
    <dbReference type="NCBI Taxonomy" id="46514"/>
    <lineage>
        <taxon>Eukaryota</taxon>
        <taxon>Metazoa</taxon>
        <taxon>Echinodermata</taxon>
        <taxon>Eleutherozoa</taxon>
        <taxon>Asterozoa</taxon>
        <taxon>Asteroidea</taxon>
        <taxon>Valvatacea</taxon>
        <taxon>Valvatida</taxon>
        <taxon>Asterinidae</taxon>
        <taxon>Patiria</taxon>
    </lineage>
</organism>
<protein>
    <submittedName>
        <fullName evidence="7">Uncharacterized protein</fullName>
    </submittedName>
</protein>
<evidence type="ECO:0000313" key="7">
    <source>
        <dbReference type="EnsemblMetazoa" id="XP_038079452.1"/>
    </source>
</evidence>
<dbReference type="OMA" id="LHWCPPS"/>
<feature type="domain" description="Ig-like" evidence="5">
    <location>
        <begin position="316"/>
        <end position="401"/>
    </location>
</feature>
<proteinExistence type="predicted"/>
<dbReference type="InterPro" id="IPR013783">
    <property type="entry name" value="Ig-like_fold"/>
</dbReference>
<feature type="domain" description="Fibronectin type-III" evidence="6">
    <location>
        <begin position="505"/>
        <end position="602"/>
    </location>
</feature>
<feature type="region of interest" description="Disordered" evidence="3">
    <location>
        <begin position="1042"/>
        <end position="1103"/>
    </location>
</feature>
<reference evidence="7" key="1">
    <citation type="submission" date="2022-11" db="UniProtKB">
        <authorList>
            <consortium name="EnsemblMetazoa"/>
        </authorList>
    </citation>
    <scope>IDENTIFICATION</scope>
</reference>
<dbReference type="OrthoDB" id="438268at2759"/>
<evidence type="ECO:0000313" key="8">
    <source>
        <dbReference type="Proteomes" id="UP000887568"/>
    </source>
</evidence>
<evidence type="ECO:0000259" key="6">
    <source>
        <dbReference type="PROSITE" id="PS50853"/>
    </source>
</evidence>
<feature type="region of interest" description="Disordered" evidence="3">
    <location>
        <begin position="1187"/>
        <end position="1292"/>
    </location>
</feature>
<feature type="compositionally biased region" description="Low complexity" evidence="3">
    <location>
        <begin position="1084"/>
        <end position="1101"/>
    </location>
</feature>
<dbReference type="SMART" id="SM00060">
    <property type="entry name" value="FN3"/>
    <property type="match status" value="5"/>
</dbReference>
<feature type="domain" description="Fibronectin type-III" evidence="6">
    <location>
        <begin position="411"/>
        <end position="503"/>
    </location>
</feature>
<dbReference type="Pfam" id="PF00041">
    <property type="entry name" value="fn3"/>
    <property type="match status" value="4"/>
</dbReference>
<dbReference type="EnsemblMetazoa" id="XM_038223524.1">
    <property type="protein sequence ID" value="XP_038079452.1"/>
    <property type="gene ID" value="LOC119746545"/>
</dbReference>
<evidence type="ECO:0000256" key="2">
    <source>
        <dbReference type="ARBA" id="ARBA00023157"/>
    </source>
</evidence>
<dbReference type="Pfam" id="PF07679">
    <property type="entry name" value="I-set"/>
    <property type="match status" value="2"/>
</dbReference>
<dbReference type="InterPro" id="IPR003599">
    <property type="entry name" value="Ig_sub"/>
</dbReference>
<sequence>MASKIASKSLPSIVAFVSVLILKGIYAIEDLSFTQEPSGTVVLRNQLLTLGCSVTGLPPLTVQWLYNGQPISPSEDRHVLANGSLFLPSVLPKRDSGEYQCCVSNEVGRICSCPATVTVSNVPRYSVVQLPDTVQRGGVLRLECSSEGALPISGVIWKLGKALVSEDQRKNILPSGVLQVSSVETGDAGNYRCLTNNVAERRIKSPSYSVLVQEPAVPLDDSRGPVIVGSPRDHRVLEGETVLFECFADGGALRVTWSREDGRPIRTQDVNYLGGSNLQLLKVTAEDEAVYVCTAENTATGVSVQAQAQLFIVVPPAFRVSPTRFFGPLGSTVRFSCSATGIPAPTIRWLHNGNPAALDSRVVQQPSDDLVFIGVRRQDMGTVQCVAENKGGSIQAGAELEVRIDGNPPDPPQNIRLLSVNPNTVMVTWTPPTRLRSQIIAYSVHYKAVKDGIGQQAIHDSEDTQVMIEDLSPHTNYSFYMQSWTTNGPSEESKRHYILTEQSRPSFAPRFTAASNTPTTVTLNWQPLPDKFRHGVIVRYRITVRETGETQSQDTMVNNASLTEFTVEGLLAGQIYQVRMAAATTEGFGVSSDWVTVQTRVPGDLRPEAPQFETVNLNFTTISVRPHPPQPSEMNLLGLKLFYSVYDADSGLGAATEPILLPLNTTEYIITGLEPDTTYVIKLLAYTIASDGHETVQDVRTTSKPGVPNQFLESPTSLAVQSLSSRAVRLSWQAPVTNQLVTGYIVRYWPQGNRSQTELPIQLDLEKNNSISELILEGLDPFTTYVFDVCSVSTKLSGPFCDARVAKTLEDRPSTPPEDILAKPLDPHAVELQWQPPMQPNGIITHYVILYDEDVSKPEDTWHSQARNGTAHHSTVDGLASDTKYYFKVRAGTQVGEGPPTNTVAAQTLTAKTGVGSKPWQESMLIGVCSAFVLIVMLVFVVICKKRGLLKQAHPNASCHNHTGGANSAVCTGYAARPSPDGRMYVMGSGDGTEQNGFIPMRSVLPQPSNLDTKGGTPLIINGNGPVRSHYHHHGPAGGVGMVIPSRFPRPPGPCSADPDASSMALLPGSESVTNSDLGEDNSQGKSEASSSSGGFSAFSQDPNHRTVAKLPHCSSCCLGPCPQLSDSSTGSYGEPMMGSKVTRVLPSSPSPPSPQQPLPQSQGVCHAAHTGVNICGGGGGNGSCEGSGSSGYYSDGRSPPGCRSSPPAPGLPRNELTWPRHTGRVLGKAEGTGGRTGPSSVWEKQTVSDGVISPSGQSTNAAPSACASSNGALGDHGSTDPESLGQDTSPDFLDRVLDELSSGSCSTTV</sequence>
<dbReference type="GO" id="GO:0016020">
    <property type="term" value="C:membrane"/>
    <property type="evidence" value="ECO:0007669"/>
    <property type="project" value="UniProtKB-SubCell"/>
</dbReference>
<keyword evidence="8" id="KW-1185">Reference proteome</keyword>
<dbReference type="InterPro" id="IPR036116">
    <property type="entry name" value="FN3_sf"/>
</dbReference>
<dbReference type="SMART" id="SM00409">
    <property type="entry name" value="IG"/>
    <property type="match status" value="4"/>
</dbReference>
<dbReference type="PROSITE" id="PS50835">
    <property type="entry name" value="IG_LIKE"/>
    <property type="match status" value="4"/>
</dbReference>
<dbReference type="PRINTS" id="PR00014">
    <property type="entry name" value="FNTYPEIII"/>
</dbReference>
<dbReference type="Proteomes" id="UP000887568">
    <property type="component" value="Unplaced"/>
</dbReference>
<dbReference type="InterPro" id="IPR036179">
    <property type="entry name" value="Ig-like_dom_sf"/>
</dbReference>
<dbReference type="RefSeq" id="XP_038079452.1">
    <property type="nucleotide sequence ID" value="XM_038223524.1"/>
</dbReference>
<keyword evidence="2" id="KW-1015">Disulfide bond</keyword>
<dbReference type="PANTHER" id="PTHR44170:SF29">
    <property type="entry name" value="NEOGENIN"/>
    <property type="match status" value="1"/>
</dbReference>
<evidence type="ECO:0000256" key="3">
    <source>
        <dbReference type="SAM" id="MobiDB-lite"/>
    </source>
</evidence>
<dbReference type="InterPro" id="IPR013098">
    <property type="entry name" value="Ig_I-set"/>
</dbReference>
<feature type="domain" description="Ig-like" evidence="5">
    <location>
        <begin position="123"/>
        <end position="204"/>
    </location>
</feature>
<dbReference type="GeneID" id="119746545"/>
<feature type="domain" description="Ig-like" evidence="5">
    <location>
        <begin position="11"/>
        <end position="120"/>
    </location>
</feature>
<dbReference type="GO" id="GO:0098609">
    <property type="term" value="P:cell-cell adhesion"/>
    <property type="evidence" value="ECO:0007669"/>
    <property type="project" value="TreeGrafter"/>
</dbReference>
<dbReference type="PANTHER" id="PTHR44170">
    <property type="entry name" value="PROTEIN SIDEKICK"/>
    <property type="match status" value="1"/>
</dbReference>
<dbReference type="SUPFAM" id="SSF48726">
    <property type="entry name" value="Immunoglobulin"/>
    <property type="match status" value="4"/>
</dbReference>
<dbReference type="InterPro" id="IPR007110">
    <property type="entry name" value="Ig-like_dom"/>
</dbReference>
<dbReference type="InterPro" id="IPR003961">
    <property type="entry name" value="FN3_dom"/>
</dbReference>
<dbReference type="SMART" id="SM00408">
    <property type="entry name" value="IGc2"/>
    <property type="match status" value="4"/>
</dbReference>
<dbReference type="Gene3D" id="2.60.40.10">
    <property type="entry name" value="Immunoglobulins"/>
    <property type="match status" value="9"/>
</dbReference>
<evidence type="ECO:0000259" key="5">
    <source>
        <dbReference type="PROSITE" id="PS50835"/>
    </source>
</evidence>
<keyword evidence="4" id="KW-0472">Membrane</keyword>
<accession>A0A914BU73</accession>
<evidence type="ECO:0000256" key="1">
    <source>
        <dbReference type="ARBA" id="ARBA00022737"/>
    </source>
</evidence>
<dbReference type="Pfam" id="PF13927">
    <property type="entry name" value="Ig_3"/>
    <property type="match status" value="1"/>
</dbReference>
<feature type="domain" description="Fibronectin type-III" evidence="6">
    <location>
        <begin position="714"/>
        <end position="811"/>
    </location>
</feature>
<keyword evidence="1" id="KW-0677">Repeat</keyword>
<feature type="region of interest" description="Disordered" evidence="3">
    <location>
        <begin position="1128"/>
        <end position="1165"/>
    </location>
</feature>
<feature type="compositionally biased region" description="Pro residues" evidence="3">
    <location>
        <begin position="1149"/>
        <end position="1158"/>
    </location>
</feature>
<dbReference type="SUPFAM" id="SSF49265">
    <property type="entry name" value="Fibronectin type III"/>
    <property type="match status" value="3"/>
</dbReference>
<feature type="domain" description="Fibronectin type-III" evidence="6">
    <location>
        <begin position="816"/>
        <end position="911"/>
    </location>
</feature>
<name>A0A914BU73_PATMI</name>
<dbReference type="PROSITE" id="PS50853">
    <property type="entry name" value="FN3"/>
    <property type="match status" value="5"/>
</dbReference>
<feature type="compositionally biased region" description="Low complexity" evidence="3">
    <location>
        <begin position="1191"/>
        <end position="1206"/>
    </location>
</feature>
<feature type="transmembrane region" description="Helical" evidence="4">
    <location>
        <begin position="924"/>
        <end position="944"/>
    </location>
</feature>